<dbReference type="PANTHER" id="PTHR13146:SF0">
    <property type="entry name" value="SOLUTE CARRIER FAMILY 35 MEMBER F6"/>
    <property type="match status" value="1"/>
</dbReference>
<organism evidence="6 7">
    <name type="scientific">Smittium megazygosporum</name>
    <dbReference type="NCBI Taxonomy" id="133381"/>
    <lineage>
        <taxon>Eukaryota</taxon>
        <taxon>Fungi</taxon>
        <taxon>Fungi incertae sedis</taxon>
        <taxon>Zoopagomycota</taxon>
        <taxon>Kickxellomycotina</taxon>
        <taxon>Harpellomycetes</taxon>
        <taxon>Harpellales</taxon>
        <taxon>Legeriomycetaceae</taxon>
        <taxon>Smittium</taxon>
    </lineage>
</organism>
<dbReference type="InterPro" id="IPR037185">
    <property type="entry name" value="EmrE-like"/>
</dbReference>
<comment type="subcellular location">
    <subcellularLocation>
        <location evidence="1">Membrane</location>
        <topology evidence="1">Multi-pass membrane protein</topology>
    </subcellularLocation>
</comment>
<keyword evidence="2 5" id="KW-0812">Transmembrane</keyword>
<dbReference type="AlphaFoldDB" id="A0A2T9ZAL6"/>
<feature type="transmembrane region" description="Helical" evidence="5">
    <location>
        <begin position="137"/>
        <end position="156"/>
    </location>
</feature>
<keyword evidence="3 5" id="KW-1133">Transmembrane helix</keyword>
<accession>A0A2T9ZAL6</accession>
<dbReference type="SUPFAM" id="SSF103481">
    <property type="entry name" value="Multidrug resistance efflux transporter EmrE"/>
    <property type="match status" value="1"/>
</dbReference>
<evidence type="ECO:0000256" key="5">
    <source>
        <dbReference type="SAM" id="Phobius"/>
    </source>
</evidence>
<evidence type="ECO:0000256" key="1">
    <source>
        <dbReference type="ARBA" id="ARBA00004141"/>
    </source>
</evidence>
<dbReference type="EMBL" id="MBFS01000923">
    <property type="protein sequence ID" value="PVV01643.1"/>
    <property type="molecule type" value="Genomic_DNA"/>
</dbReference>
<dbReference type="GO" id="GO:0000139">
    <property type="term" value="C:Golgi membrane"/>
    <property type="evidence" value="ECO:0007669"/>
    <property type="project" value="InterPro"/>
</dbReference>
<dbReference type="InterPro" id="IPR007271">
    <property type="entry name" value="Nuc_sug_transpt"/>
</dbReference>
<evidence type="ECO:0008006" key="8">
    <source>
        <dbReference type="Google" id="ProtNLM"/>
    </source>
</evidence>
<evidence type="ECO:0000256" key="4">
    <source>
        <dbReference type="ARBA" id="ARBA00023136"/>
    </source>
</evidence>
<comment type="caution">
    <text evidence="6">The sequence shown here is derived from an EMBL/GenBank/DDBJ whole genome shotgun (WGS) entry which is preliminary data.</text>
</comment>
<dbReference type="STRING" id="133381.A0A2T9ZAL6"/>
<evidence type="ECO:0000256" key="2">
    <source>
        <dbReference type="ARBA" id="ARBA00022692"/>
    </source>
</evidence>
<feature type="transmembrane region" description="Helical" evidence="5">
    <location>
        <begin position="81"/>
        <end position="102"/>
    </location>
</feature>
<reference evidence="6 7" key="1">
    <citation type="journal article" date="2018" name="MBio">
        <title>Comparative Genomics Reveals the Core Gene Toolbox for the Fungus-Insect Symbiosis.</title>
        <authorList>
            <person name="Wang Y."/>
            <person name="Stata M."/>
            <person name="Wang W."/>
            <person name="Stajich J.E."/>
            <person name="White M.M."/>
            <person name="Moncalvo J.M."/>
        </authorList>
    </citation>
    <scope>NUCLEOTIDE SEQUENCE [LARGE SCALE GENOMIC DNA]</scope>
    <source>
        <strain evidence="6 7">SC-DP-2</strain>
    </source>
</reference>
<protein>
    <recommendedName>
        <fullName evidence="8">EamA domain-containing protein</fullName>
    </recommendedName>
</protein>
<evidence type="ECO:0000313" key="6">
    <source>
        <dbReference type="EMBL" id="PVV01643.1"/>
    </source>
</evidence>
<feature type="transmembrane region" description="Helical" evidence="5">
    <location>
        <begin position="108"/>
        <end position="125"/>
    </location>
</feature>
<feature type="transmembrane region" description="Helical" evidence="5">
    <location>
        <begin position="6"/>
        <end position="25"/>
    </location>
</feature>
<feature type="transmembrane region" description="Helical" evidence="5">
    <location>
        <begin position="216"/>
        <end position="237"/>
    </location>
</feature>
<dbReference type="PANTHER" id="PTHR13146">
    <property type="match status" value="1"/>
</dbReference>
<evidence type="ECO:0000313" key="7">
    <source>
        <dbReference type="Proteomes" id="UP000245609"/>
    </source>
</evidence>
<feature type="transmembrane region" description="Helical" evidence="5">
    <location>
        <begin position="176"/>
        <end position="195"/>
    </location>
</feature>
<gene>
    <name evidence="6" type="ORF">BB560_003929</name>
</gene>
<dbReference type="OrthoDB" id="29773at2759"/>
<feature type="transmembrane region" description="Helical" evidence="5">
    <location>
        <begin position="257"/>
        <end position="279"/>
    </location>
</feature>
<keyword evidence="4 5" id="KW-0472">Membrane</keyword>
<sequence length="295" mass="32361">MSVSVGYKLFLSFGMLLTGCLNTLLTKFQDQICVENCSDPDMSKHPQEQSPEELISSVHSEMDVLFVAGQDAKELSGWHTFLMWIPTLCDITASTLLNVGLIYTTASIYQMLRGAIVIFAGFFSVKFLGHVLSRAQWIALVMIMMGAAIVGVSGIINHPEQNLLSLTAGGKTKEENTFGIMIILTAQIFGAMHIISEEKVLMHYKVAPLRGVGLEGAFGTFTVGLLLPIIHYTYGRYNPGGLLDVRTGLDQILNNQSILVVSFYIMICISLFNWFGLSITKAISATSRSTIDSCR</sequence>
<keyword evidence="7" id="KW-1185">Reference proteome</keyword>
<proteinExistence type="predicted"/>
<dbReference type="GO" id="GO:0015165">
    <property type="term" value="F:pyrimidine nucleotide-sugar transmembrane transporter activity"/>
    <property type="evidence" value="ECO:0007669"/>
    <property type="project" value="InterPro"/>
</dbReference>
<evidence type="ECO:0000256" key="3">
    <source>
        <dbReference type="ARBA" id="ARBA00022989"/>
    </source>
</evidence>
<dbReference type="Pfam" id="PF04142">
    <property type="entry name" value="Nuc_sug_transp"/>
    <property type="match status" value="1"/>
</dbReference>
<dbReference type="Proteomes" id="UP000245609">
    <property type="component" value="Unassembled WGS sequence"/>
</dbReference>
<name>A0A2T9ZAL6_9FUNG</name>